<evidence type="ECO:0000256" key="3">
    <source>
        <dbReference type="ARBA" id="ARBA00022723"/>
    </source>
</evidence>
<keyword evidence="5" id="KW-0862">Zinc</keyword>
<dbReference type="SUPFAM" id="SSF50044">
    <property type="entry name" value="SH3-domain"/>
    <property type="match status" value="1"/>
</dbReference>
<keyword evidence="3" id="KW-0479">Metal-binding</keyword>
<feature type="region of interest" description="Disordered" evidence="9">
    <location>
        <begin position="89"/>
        <end position="202"/>
    </location>
</feature>
<dbReference type="Gene3D" id="3.30.60.90">
    <property type="match status" value="1"/>
</dbReference>
<feature type="domain" description="RING-type" evidence="11">
    <location>
        <begin position="16"/>
        <end position="66"/>
    </location>
</feature>
<comment type="caution">
    <text evidence="12">The sequence shown here is derived from an EMBL/GenBank/DDBJ whole genome shotgun (WGS) entry which is preliminary data.</text>
</comment>
<dbReference type="GO" id="GO:0008270">
    <property type="term" value="F:zinc ion binding"/>
    <property type="evidence" value="ECO:0007669"/>
    <property type="project" value="UniProtKB-KW"/>
</dbReference>
<feature type="compositionally biased region" description="Basic and acidic residues" evidence="9">
    <location>
        <begin position="128"/>
        <end position="191"/>
    </location>
</feature>
<dbReference type="InterPro" id="IPR018957">
    <property type="entry name" value="Znf_C3HC4_RING-type"/>
</dbReference>
<dbReference type="SMART" id="SM00326">
    <property type="entry name" value="SH3"/>
    <property type="match status" value="1"/>
</dbReference>
<comment type="similarity">
    <text evidence="1">Belongs to the SH3RF family.</text>
</comment>
<organism evidence="12 13">
    <name type="scientific">Penicillium chermesinum</name>
    <dbReference type="NCBI Taxonomy" id="63820"/>
    <lineage>
        <taxon>Eukaryota</taxon>
        <taxon>Fungi</taxon>
        <taxon>Dikarya</taxon>
        <taxon>Ascomycota</taxon>
        <taxon>Pezizomycotina</taxon>
        <taxon>Eurotiomycetes</taxon>
        <taxon>Eurotiomycetidae</taxon>
        <taxon>Eurotiales</taxon>
        <taxon>Aspergillaceae</taxon>
        <taxon>Penicillium</taxon>
    </lineage>
</organism>
<sequence>MSLQPGLAGLEKELGCSICTELLYQPLTLLDCLHTFCGSCVKEWFYAQGSRRHSSSAPRFTCPSCRAEVRDTRPNATVTTLLDMVLAAQPDRARSDAEKKEIAERYKPGDPVFPPLPAHEETSEDEADTRLMNEVRDLSLRESRGQARRDGRRNPSRHADDSQRRSEGSERQQRPARHNDSEHSRRIEHQSSLRSLLSLSSETETMEEEILRQIMEEGLLDDVDLENLGPRQEEELSERIADAYRRRHMQQTHARPEQRRRRSPGGTPNPHPRSQSARRSDEVNSTARESREGNDRRPPVSRPHLLGSGPSPRPTRGHQRRNSEQTNGRRTSPVGVNPASNSDDTLRPAVRSASDMTAERPRSSQPERSRADSAHRPRRATESDQNISNIWMAGGDETVALLETLPVTLPVPFRESPRLDRPHPLLFPLGLNDAQDHPQDPVLITRSRRYPATGCLQWSGFGPSAETMFELIIASSNGRPAHITDPGHLLSSFKYQRPPENAHVIASGERRTNSNPSRRLESGLFCDICQSSTNECYWKCNQCNEGDWGFCNRCVNQGRCCTHPLLPVRRIAGAPPSSPSGAATAILSAPEKDSYKILSFSTNCDICTYPIPASVTRFHCLQCNDGDYDVCTNCYLKLVANSKISKENGHSGWRRCIAGHRMIIVGFEDHVEGQRRVIVRNLVGGHALKDEHVNRSPASSPAVGGPITSPDTAVAHWSWKEGQGQERRKKASRLRGPLGLSNGSSPHLPDHSSPNSPVAPTPPALRRFPPDGGVGLIVRAKWSFFPEDEVQDELPFPRGADITEVDIINDEWFWGCYAARTGLFYGKYVEIIRNIE</sequence>
<dbReference type="PANTHER" id="PTHR16079">
    <property type="entry name" value="UBIQUITIN LIGASE PROTEIN CHFR"/>
    <property type="match status" value="1"/>
</dbReference>
<evidence type="ECO:0000256" key="5">
    <source>
        <dbReference type="ARBA" id="ARBA00022833"/>
    </source>
</evidence>
<dbReference type="InterPro" id="IPR013083">
    <property type="entry name" value="Znf_RING/FYVE/PHD"/>
</dbReference>
<evidence type="ECO:0000256" key="9">
    <source>
        <dbReference type="SAM" id="MobiDB-lite"/>
    </source>
</evidence>
<evidence type="ECO:0000313" key="13">
    <source>
        <dbReference type="Proteomes" id="UP001150941"/>
    </source>
</evidence>
<reference evidence="12" key="1">
    <citation type="submission" date="2022-11" db="EMBL/GenBank/DDBJ databases">
        <authorList>
            <person name="Petersen C."/>
        </authorList>
    </citation>
    <scope>NUCLEOTIDE SEQUENCE</scope>
    <source>
        <strain evidence="12">IBT 19713</strain>
    </source>
</reference>
<dbReference type="SUPFAM" id="SSF57850">
    <property type="entry name" value="RING/U-box"/>
    <property type="match status" value="3"/>
</dbReference>
<evidence type="ECO:0000313" key="12">
    <source>
        <dbReference type="EMBL" id="KAJ5225676.1"/>
    </source>
</evidence>
<dbReference type="GO" id="GO:0016567">
    <property type="term" value="P:protein ubiquitination"/>
    <property type="evidence" value="ECO:0007669"/>
    <property type="project" value="TreeGrafter"/>
</dbReference>
<evidence type="ECO:0000259" key="11">
    <source>
        <dbReference type="PROSITE" id="PS50089"/>
    </source>
</evidence>
<evidence type="ECO:0000256" key="1">
    <source>
        <dbReference type="ARBA" id="ARBA00008649"/>
    </source>
</evidence>
<dbReference type="InterPro" id="IPR043145">
    <property type="entry name" value="Znf_ZZ_sf"/>
</dbReference>
<gene>
    <name evidence="12" type="ORF">N7468_006901</name>
</gene>
<feature type="compositionally biased region" description="Basic and acidic residues" evidence="9">
    <location>
        <begin position="278"/>
        <end position="298"/>
    </location>
</feature>
<feature type="region of interest" description="Disordered" evidence="9">
    <location>
        <begin position="225"/>
        <end position="387"/>
    </location>
</feature>
<protein>
    <recommendedName>
        <fullName evidence="14">RING-type domain-containing protein</fullName>
    </recommendedName>
</protein>
<dbReference type="InterPro" id="IPR001841">
    <property type="entry name" value="Znf_RING"/>
</dbReference>
<proteinExistence type="inferred from homology"/>
<dbReference type="PANTHER" id="PTHR16079:SF4">
    <property type="entry name" value="E3 UBIQUITIN-PROTEIN LIGASE CHFR"/>
    <property type="match status" value="1"/>
</dbReference>
<dbReference type="GeneID" id="83203500"/>
<feature type="domain" description="SH3" evidence="10">
    <location>
        <begin position="773"/>
        <end position="834"/>
    </location>
</feature>
<accession>A0A9W9NT39</accession>
<evidence type="ECO:0008006" key="14">
    <source>
        <dbReference type="Google" id="ProtNLM"/>
    </source>
</evidence>
<dbReference type="InterPro" id="IPR017907">
    <property type="entry name" value="Znf_RING_CS"/>
</dbReference>
<dbReference type="InterPro" id="IPR052256">
    <property type="entry name" value="E3_ubiquitin-ligase_CHFR"/>
</dbReference>
<evidence type="ECO:0000256" key="4">
    <source>
        <dbReference type="ARBA" id="ARBA00022771"/>
    </source>
</evidence>
<feature type="region of interest" description="Disordered" evidence="9">
    <location>
        <begin position="690"/>
        <end position="770"/>
    </location>
</feature>
<dbReference type="GO" id="GO:0006511">
    <property type="term" value="P:ubiquitin-dependent protein catabolic process"/>
    <property type="evidence" value="ECO:0007669"/>
    <property type="project" value="TreeGrafter"/>
</dbReference>
<name>A0A9W9NT39_9EURO</name>
<feature type="compositionally biased region" description="Basic and acidic residues" evidence="9">
    <location>
        <begin position="357"/>
        <end position="382"/>
    </location>
</feature>
<evidence type="ECO:0000256" key="2">
    <source>
        <dbReference type="ARBA" id="ARBA00022443"/>
    </source>
</evidence>
<dbReference type="GO" id="GO:0004842">
    <property type="term" value="F:ubiquitin-protein transferase activity"/>
    <property type="evidence" value="ECO:0007669"/>
    <property type="project" value="TreeGrafter"/>
</dbReference>
<dbReference type="InterPro" id="IPR001452">
    <property type="entry name" value="SH3_domain"/>
</dbReference>
<dbReference type="Proteomes" id="UP001150941">
    <property type="component" value="Unassembled WGS sequence"/>
</dbReference>
<dbReference type="Gene3D" id="2.30.30.40">
    <property type="entry name" value="SH3 Domains"/>
    <property type="match status" value="1"/>
</dbReference>
<evidence type="ECO:0000256" key="7">
    <source>
        <dbReference type="PROSITE-ProRule" id="PRU00175"/>
    </source>
</evidence>
<dbReference type="OrthoDB" id="4364556at2759"/>
<feature type="compositionally biased region" description="Low complexity" evidence="9">
    <location>
        <begin position="192"/>
        <end position="202"/>
    </location>
</feature>
<dbReference type="RefSeq" id="XP_058329087.1">
    <property type="nucleotide sequence ID" value="XM_058476197.1"/>
</dbReference>
<dbReference type="AlphaFoldDB" id="A0A9W9NT39"/>
<feature type="compositionally biased region" description="Basic and acidic residues" evidence="9">
    <location>
        <begin position="91"/>
        <end position="108"/>
    </location>
</feature>
<dbReference type="EMBL" id="JAPQKS010000005">
    <property type="protein sequence ID" value="KAJ5225676.1"/>
    <property type="molecule type" value="Genomic_DNA"/>
</dbReference>
<dbReference type="PROSITE" id="PS50002">
    <property type="entry name" value="SH3"/>
    <property type="match status" value="1"/>
</dbReference>
<dbReference type="Gene3D" id="3.30.40.10">
    <property type="entry name" value="Zinc/RING finger domain, C3HC4 (zinc finger)"/>
    <property type="match status" value="1"/>
</dbReference>
<keyword evidence="2 8" id="KW-0728">SH3 domain</keyword>
<keyword evidence="4 7" id="KW-0863">Zinc-finger</keyword>
<dbReference type="GO" id="GO:0005634">
    <property type="term" value="C:nucleus"/>
    <property type="evidence" value="ECO:0007669"/>
    <property type="project" value="TreeGrafter"/>
</dbReference>
<keyword evidence="13" id="KW-1185">Reference proteome</keyword>
<dbReference type="PROSITE" id="PS00518">
    <property type="entry name" value="ZF_RING_1"/>
    <property type="match status" value="1"/>
</dbReference>
<dbReference type="SMART" id="SM00184">
    <property type="entry name" value="RING"/>
    <property type="match status" value="1"/>
</dbReference>
<dbReference type="InterPro" id="IPR036028">
    <property type="entry name" value="SH3-like_dom_sf"/>
</dbReference>
<dbReference type="Pfam" id="PF00097">
    <property type="entry name" value="zf-C3HC4"/>
    <property type="match status" value="1"/>
</dbReference>
<dbReference type="PROSITE" id="PS50089">
    <property type="entry name" value="ZF_RING_2"/>
    <property type="match status" value="1"/>
</dbReference>
<evidence type="ECO:0000256" key="6">
    <source>
        <dbReference type="ARBA" id="ARBA00022843"/>
    </source>
</evidence>
<evidence type="ECO:0000259" key="10">
    <source>
        <dbReference type="PROSITE" id="PS50002"/>
    </source>
</evidence>
<reference evidence="12" key="2">
    <citation type="journal article" date="2023" name="IMA Fungus">
        <title>Comparative genomic study of the Penicillium genus elucidates a diverse pangenome and 15 lateral gene transfer events.</title>
        <authorList>
            <person name="Petersen C."/>
            <person name="Sorensen T."/>
            <person name="Nielsen M.R."/>
            <person name="Sondergaard T.E."/>
            <person name="Sorensen J.L."/>
            <person name="Fitzpatrick D.A."/>
            <person name="Frisvad J.C."/>
            <person name="Nielsen K.L."/>
        </authorList>
    </citation>
    <scope>NUCLEOTIDE SEQUENCE</scope>
    <source>
        <strain evidence="12">IBT 19713</strain>
    </source>
</reference>
<evidence type="ECO:0000256" key="8">
    <source>
        <dbReference type="PROSITE-ProRule" id="PRU00192"/>
    </source>
</evidence>
<feature type="compositionally biased region" description="Basic and acidic residues" evidence="9">
    <location>
        <begin position="231"/>
        <end position="244"/>
    </location>
</feature>
<keyword evidence="6" id="KW-0832">Ubl conjugation</keyword>